<reference evidence="2" key="1">
    <citation type="submission" date="2016-10" db="EMBL/GenBank/DDBJ databases">
        <authorList>
            <person name="Varghese N."/>
            <person name="Submissions S."/>
        </authorList>
    </citation>
    <scope>NUCLEOTIDE SEQUENCE [LARGE SCALE GENOMIC DNA]</scope>
    <source>
        <strain evidence="2">DSM 17101</strain>
    </source>
</reference>
<keyword evidence="2" id="KW-1185">Reference proteome</keyword>
<evidence type="ECO:0008006" key="3">
    <source>
        <dbReference type="Google" id="ProtNLM"/>
    </source>
</evidence>
<organism evidence="1 2">
    <name type="scientific">Paracidovorax cattleyae</name>
    <dbReference type="NCBI Taxonomy" id="80868"/>
    <lineage>
        <taxon>Bacteria</taxon>
        <taxon>Pseudomonadati</taxon>
        <taxon>Pseudomonadota</taxon>
        <taxon>Betaproteobacteria</taxon>
        <taxon>Burkholderiales</taxon>
        <taxon>Comamonadaceae</taxon>
        <taxon>Paracidovorax</taxon>
    </lineage>
</organism>
<evidence type="ECO:0000313" key="2">
    <source>
        <dbReference type="Proteomes" id="UP000199317"/>
    </source>
</evidence>
<dbReference type="EMBL" id="FNJL01000036">
    <property type="protein sequence ID" value="SDP88655.1"/>
    <property type="molecule type" value="Genomic_DNA"/>
</dbReference>
<accession>A0A1H0WDU0</accession>
<sequence>MQIEEALTKQYGPLLSINQLAKVLDRSAEGLRLSLRTDSEWARPINAAKLKLGRRVYFRTAEIAKVLSGE</sequence>
<protein>
    <recommendedName>
        <fullName evidence="3">Plasmid-related protein</fullName>
    </recommendedName>
</protein>
<dbReference type="AlphaFoldDB" id="A0A1H0WDU0"/>
<dbReference type="RefSeq" id="WP_092839065.1">
    <property type="nucleotide sequence ID" value="NZ_FNJL01000036.1"/>
</dbReference>
<evidence type="ECO:0000313" key="1">
    <source>
        <dbReference type="EMBL" id="SDP88655.1"/>
    </source>
</evidence>
<dbReference type="OrthoDB" id="8910937at2"/>
<dbReference type="Proteomes" id="UP000199317">
    <property type="component" value="Unassembled WGS sequence"/>
</dbReference>
<proteinExistence type="predicted"/>
<gene>
    <name evidence="1" type="ORF">SAMN04489708_13639</name>
</gene>
<name>A0A1H0WDU0_9BURK</name>